<dbReference type="AlphaFoldDB" id="A0AAI9URY0"/>
<proteinExistence type="predicted"/>
<keyword evidence="2" id="KW-1185">Reference proteome</keyword>
<dbReference type="Proteomes" id="UP001239795">
    <property type="component" value="Unassembled WGS sequence"/>
</dbReference>
<gene>
    <name evidence="1" type="ORF">CMEL01_15296</name>
</gene>
<organism evidence="1 2">
    <name type="scientific">Colletotrichum melonis</name>
    <dbReference type="NCBI Taxonomy" id="1209925"/>
    <lineage>
        <taxon>Eukaryota</taxon>
        <taxon>Fungi</taxon>
        <taxon>Dikarya</taxon>
        <taxon>Ascomycota</taxon>
        <taxon>Pezizomycotina</taxon>
        <taxon>Sordariomycetes</taxon>
        <taxon>Hypocreomycetidae</taxon>
        <taxon>Glomerellales</taxon>
        <taxon>Glomerellaceae</taxon>
        <taxon>Colletotrichum</taxon>
        <taxon>Colletotrichum acutatum species complex</taxon>
    </lineage>
</organism>
<accession>A0AAI9URY0</accession>
<sequence>MIVCAVGKLVEFAAAAAAAALAWRKNEASLKATIVLCESELGNRCNVWFGMMGSSRFSWSFQSHRTGTAQCQSLRGRSDDGLILTYTRPDLDTPVVKLVPIVAVPEGILLASAKVGAVTSSHSITRRRRPQLRLPIKTPLSDWYVTSALVGPVQVFRYPER</sequence>
<comment type="caution">
    <text evidence="1">The sequence shown here is derived from an EMBL/GenBank/DDBJ whole genome shotgun (WGS) entry which is preliminary data.</text>
</comment>
<name>A0AAI9URY0_9PEZI</name>
<evidence type="ECO:0000313" key="1">
    <source>
        <dbReference type="EMBL" id="KAK1460999.1"/>
    </source>
</evidence>
<reference evidence="1 2" key="1">
    <citation type="submission" date="2016-10" db="EMBL/GenBank/DDBJ databases">
        <title>The genome sequence of Colletotrichum fioriniae PJ7.</title>
        <authorList>
            <person name="Baroncelli R."/>
        </authorList>
    </citation>
    <scope>NUCLEOTIDE SEQUENCE [LARGE SCALE GENOMIC DNA]</scope>
    <source>
        <strain evidence="1">Col 31</strain>
    </source>
</reference>
<dbReference type="EMBL" id="MLGG01000012">
    <property type="protein sequence ID" value="KAK1460999.1"/>
    <property type="molecule type" value="Genomic_DNA"/>
</dbReference>
<protein>
    <submittedName>
        <fullName evidence="1">Uncharacterized protein</fullName>
    </submittedName>
</protein>
<evidence type="ECO:0000313" key="2">
    <source>
        <dbReference type="Proteomes" id="UP001239795"/>
    </source>
</evidence>